<dbReference type="Proteomes" id="UP000267096">
    <property type="component" value="Unassembled WGS sequence"/>
</dbReference>
<name>A0A0M3J6V5_ANISI</name>
<dbReference type="OrthoDB" id="5406275at2759"/>
<organism evidence="4">
    <name type="scientific">Anisakis simplex</name>
    <name type="common">Herring worm</name>
    <dbReference type="NCBI Taxonomy" id="6269"/>
    <lineage>
        <taxon>Eukaryota</taxon>
        <taxon>Metazoa</taxon>
        <taxon>Ecdysozoa</taxon>
        <taxon>Nematoda</taxon>
        <taxon>Chromadorea</taxon>
        <taxon>Rhabditida</taxon>
        <taxon>Spirurina</taxon>
        <taxon>Ascaridomorpha</taxon>
        <taxon>Ascaridoidea</taxon>
        <taxon>Anisakidae</taxon>
        <taxon>Anisakis</taxon>
        <taxon>Anisakis simplex complex</taxon>
    </lineage>
</organism>
<dbReference type="EMBL" id="UYRR01004654">
    <property type="protein sequence ID" value="VDK21198.1"/>
    <property type="molecule type" value="Genomic_DNA"/>
</dbReference>
<gene>
    <name evidence="2" type="ORF">ASIM_LOCUS3138</name>
</gene>
<dbReference type="AlphaFoldDB" id="A0A0M3J6V5"/>
<feature type="region of interest" description="Disordered" evidence="1">
    <location>
        <begin position="83"/>
        <end position="102"/>
    </location>
</feature>
<protein>
    <submittedName>
        <fullName evidence="4">EKC/KEOPS complex subunit GON7</fullName>
    </submittedName>
</protein>
<accession>A0A0M3J6V5</accession>
<reference evidence="2 3" key="2">
    <citation type="submission" date="2018-11" db="EMBL/GenBank/DDBJ databases">
        <authorList>
            <consortium name="Pathogen Informatics"/>
        </authorList>
    </citation>
    <scope>NUCLEOTIDE SEQUENCE [LARGE SCALE GENOMIC DNA]</scope>
</reference>
<sequence length="102" mass="11579">MTSTYMHVSNKYVFPRLNGITELLALEDPAQINDAVKKLADDAQVATADFRKELEDDYVNQQMRIINRVDQITCLINVLKEDPDIKDGLDDDDDDMGVADFN</sequence>
<evidence type="ECO:0000313" key="4">
    <source>
        <dbReference type="WBParaSite" id="ASIM_0000329601-mRNA-1"/>
    </source>
</evidence>
<keyword evidence="3" id="KW-1185">Reference proteome</keyword>
<evidence type="ECO:0000256" key="1">
    <source>
        <dbReference type="SAM" id="MobiDB-lite"/>
    </source>
</evidence>
<evidence type="ECO:0000313" key="3">
    <source>
        <dbReference type="Proteomes" id="UP000267096"/>
    </source>
</evidence>
<reference evidence="4" key="1">
    <citation type="submission" date="2017-02" db="UniProtKB">
        <authorList>
            <consortium name="WormBaseParasite"/>
        </authorList>
    </citation>
    <scope>IDENTIFICATION</scope>
</reference>
<feature type="compositionally biased region" description="Acidic residues" evidence="1">
    <location>
        <begin position="89"/>
        <end position="102"/>
    </location>
</feature>
<evidence type="ECO:0000313" key="2">
    <source>
        <dbReference type="EMBL" id="VDK21198.1"/>
    </source>
</evidence>
<proteinExistence type="predicted"/>
<dbReference type="WBParaSite" id="ASIM_0000329601-mRNA-1">
    <property type="protein sequence ID" value="ASIM_0000329601-mRNA-1"/>
    <property type="gene ID" value="ASIM_0000329601"/>
</dbReference>